<dbReference type="InParanoid" id="G8Y627"/>
<feature type="signal peptide" evidence="1">
    <location>
        <begin position="1"/>
        <end position="19"/>
    </location>
</feature>
<feature type="chain" id="PRO_5007664762" evidence="1">
    <location>
        <begin position="20"/>
        <end position="115"/>
    </location>
</feature>
<proteinExistence type="predicted"/>
<accession>G8Y627</accession>
<protein>
    <submittedName>
        <fullName evidence="3">Piso0_004659 protein</fullName>
    </submittedName>
</protein>
<evidence type="ECO:0000313" key="3">
    <source>
        <dbReference type="EMBL" id="CCE85088.1"/>
    </source>
</evidence>
<reference evidence="3" key="1">
    <citation type="submission" date="2011-10" db="EMBL/GenBank/DDBJ databases">
        <authorList>
            <person name="Genoscope - CEA"/>
        </authorList>
    </citation>
    <scope>NUCLEOTIDE SEQUENCE</scope>
</reference>
<dbReference type="EMBL" id="FO082048">
    <property type="protein sequence ID" value="CCE85088.1"/>
    <property type="molecule type" value="Genomic_DNA"/>
</dbReference>
<evidence type="ECO:0000256" key="1">
    <source>
        <dbReference type="SAM" id="SignalP"/>
    </source>
</evidence>
<keyword evidence="4" id="KW-1185">Reference proteome</keyword>
<keyword evidence="1" id="KW-0732">Signal</keyword>
<dbReference type="HOGENOM" id="CLU_2109893_0_0_1"/>
<dbReference type="Proteomes" id="UP000005222">
    <property type="component" value="Chromosome L"/>
</dbReference>
<reference evidence="4" key="2">
    <citation type="journal article" date="2012" name="G3 (Bethesda)">
        <title>Pichia sorbitophila, an interspecies yeast hybrid reveals early steps of genome resolution following polyploidization.</title>
        <authorList>
            <person name="Leh Louis V."/>
            <person name="Despons L."/>
            <person name="Friedrich A."/>
            <person name="Martin T."/>
            <person name="Durrens P."/>
            <person name="Casaregola S."/>
            <person name="Neuveglise C."/>
            <person name="Fairhead C."/>
            <person name="Marck C."/>
            <person name="Cruz J.A."/>
            <person name="Straub M.L."/>
            <person name="Kugler V."/>
            <person name="Sacerdot C."/>
            <person name="Uzunov Z."/>
            <person name="Thierry A."/>
            <person name="Weiss S."/>
            <person name="Bleykasten C."/>
            <person name="De Montigny J."/>
            <person name="Jacques N."/>
            <person name="Jung P."/>
            <person name="Lemaire M."/>
            <person name="Mallet S."/>
            <person name="Morel G."/>
            <person name="Richard G.F."/>
            <person name="Sarkar A."/>
            <person name="Savel G."/>
            <person name="Schacherer J."/>
            <person name="Seret M.L."/>
            <person name="Talla E."/>
            <person name="Samson G."/>
            <person name="Jubin C."/>
            <person name="Poulain J."/>
            <person name="Vacherie B."/>
            <person name="Barbe V."/>
            <person name="Pelletier E."/>
            <person name="Sherman D.J."/>
            <person name="Westhof E."/>
            <person name="Weissenbach J."/>
            <person name="Baret P.V."/>
            <person name="Wincker P."/>
            <person name="Gaillardin C."/>
            <person name="Dujon B."/>
            <person name="Souciet J.L."/>
        </authorList>
    </citation>
    <scope>NUCLEOTIDE SEQUENCE [LARGE SCALE GENOMIC DNA]</scope>
    <source>
        <strain evidence="4">ATCC MYA-4447 / BCRC 22081 / CBS 7064 / NBRC 10061 / NRRL Y-12695</strain>
    </source>
</reference>
<dbReference type="EMBL" id="FO082049">
    <property type="protein sequence ID" value="CCE84057.1"/>
    <property type="molecule type" value="Genomic_DNA"/>
</dbReference>
<name>G8Y627_PICSO</name>
<evidence type="ECO:0000313" key="4">
    <source>
        <dbReference type="Proteomes" id="UP000005222"/>
    </source>
</evidence>
<gene>
    <name evidence="3" type="primary">Piso0_004659</name>
    <name evidence="2" type="ORF">GNLVRS01_PISO0K21746g</name>
    <name evidence="3" type="ORF">GNLVRS01_PISO0L21747g</name>
</gene>
<organism evidence="3 4">
    <name type="scientific">Pichia sorbitophila (strain ATCC MYA-4447 / BCRC 22081 / CBS 7064 / NBRC 10061 / NRRL Y-12695)</name>
    <name type="common">Hybrid yeast</name>
    <dbReference type="NCBI Taxonomy" id="559304"/>
    <lineage>
        <taxon>Eukaryota</taxon>
        <taxon>Fungi</taxon>
        <taxon>Dikarya</taxon>
        <taxon>Ascomycota</taxon>
        <taxon>Saccharomycotina</taxon>
        <taxon>Pichiomycetes</taxon>
        <taxon>Debaryomycetaceae</taxon>
        <taxon>Millerozyma</taxon>
    </lineage>
</organism>
<sequence length="115" mass="12279">MLKHAYLLRHVAVIVSSAALRAPCHKQACQASPQAHMSLSQTEISPLACTHAIDSRRRVLIISHTTTEPLPFYRVSFKGSVVGRSSPKAGPTRAGTGCVHETVRKEECGSGGSVC</sequence>
<evidence type="ECO:0000313" key="2">
    <source>
        <dbReference type="EMBL" id="CCE84057.1"/>
    </source>
</evidence>
<dbReference type="AlphaFoldDB" id="G8Y627"/>
<dbReference type="Proteomes" id="UP000005222">
    <property type="component" value="Chromosome K"/>
</dbReference>